<accession>A0A482TNU9</accession>
<dbReference type="Proteomes" id="UP000294028">
    <property type="component" value="Unassembled WGS sequence"/>
</dbReference>
<dbReference type="AlphaFoldDB" id="A0A482TNU9"/>
<dbReference type="PROSITE" id="PS51257">
    <property type="entry name" value="PROKAR_LIPOPROTEIN"/>
    <property type="match status" value="1"/>
</dbReference>
<sequence length="167" mass="17710">MDDSTLKNRRRFLESVSVGGAMLLAGCTDQLSLGESDLSNSQNGSQEGTTEATGDAAVIAALDREAIQKEQAAIQKDVQNGDMNRTEARTKMVELQEKYVTQAIDSLTGTLQETDGVTVGKTYQSLAAVTVEGDAGAILSVLDSDNVNALVSVADVEEQVKRQQTQA</sequence>
<name>A0A482TNU9_9EURY</name>
<reference evidence="1 2" key="1">
    <citation type="submission" date="2018-12" db="EMBL/GenBank/DDBJ databases">
        <title>Genome analysis provides insights into bioremediation potentialities of Halogeometricum borinquense strain N11.</title>
        <authorList>
            <person name="Najjari A."/>
            <person name="Youssef N."/>
            <person name="Fhoula I."/>
            <person name="Ben Dhia O."/>
            <person name="Mahjoubi M."/>
            <person name="Ouzari H.I."/>
            <person name="Cherif A."/>
        </authorList>
    </citation>
    <scope>NUCLEOTIDE SEQUENCE [LARGE SCALE GENOMIC DNA]</scope>
    <source>
        <strain evidence="1 2">N11</strain>
    </source>
</reference>
<evidence type="ECO:0000313" key="2">
    <source>
        <dbReference type="Proteomes" id="UP000294028"/>
    </source>
</evidence>
<organism evidence="1 2">
    <name type="scientific">Halogeometricum borinquense</name>
    <dbReference type="NCBI Taxonomy" id="60847"/>
    <lineage>
        <taxon>Archaea</taxon>
        <taxon>Methanobacteriati</taxon>
        <taxon>Methanobacteriota</taxon>
        <taxon>Stenosarchaea group</taxon>
        <taxon>Halobacteria</taxon>
        <taxon>Halobacteriales</taxon>
        <taxon>Haloferacaceae</taxon>
        <taxon>Halogeometricum</taxon>
    </lineage>
</organism>
<dbReference type="RefSeq" id="WP_129784046.1">
    <property type="nucleotide sequence ID" value="NZ_RZHH01000002.1"/>
</dbReference>
<evidence type="ECO:0000313" key="1">
    <source>
        <dbReference type="EMBL" id="RYJ13619.1"/>
    </source>
</evidence>
<gene>
    <name evidence="1" type="ORF">ELS19_06380</name>
</gene>
<dbReference type="EMBL" id="RZHH01000002">
    <property type="protein sequence ID" value="RYJ13619.1"/>
    <property type="molecule type" value="Genomic_DNA"/>
</dbReference>
<protein>
    <submittedName>
        <fullName evidence="1">Uncharacterized protein</fullName>
    </submittedName>
</protein>
<proteinExistence type="predicted"/>
<comment type="caution">
    <text evidence="1">The sequence shown here is derived from an EMBL/GenBank/DDBJ whole genome shotgun (WGS) entry which is preliminary data.</text>
</comment>